<evidence type="ECO:0000313" key="1">
    <source>
        <dbReference type="EMBL" id="MFC4198491.1"/>
    </source>
</evidence>
<dbReference type="EMBL" id="JBHSBY010000139">
    <property type="protein sequence ID" value="MFC4198491.1"/>
    <property type="molecule type" value="Genomic_DNA"/>
</dbReference>
<protein>
    <submittedName>
        <fullName evidence="1">Uncharacterized protein</fullName>
    </submittedName>
</protein>
<gene>
    <name evidence="1" type="ORF">ACFOUY_17425</name>
</gene>
<dbReference type="RefSeq" id="WP_378962488.1">
    <property type="nucleotide sequence ID" value="NZ_JBHRXC010000016.1"/>
</dbReference>
<dbReference type="Proteomes" id="UP001595792">
    <property type="component" value="Unassembled WGS sequence"/>
</dbReference>
<accession>A0ABV8NNW4</accession>
<keyword evidence="2" id="KW-1185">Reference proteome</keyword>
<organism evidence="1 2">
    <name type="scientific">Pedobacter jamesrossensis</name>
    <dbReference type="NCBI Taxonomy" id="1908238"/>
    <lineage>
        <taxon>Bacteria</taxon>
        <taxon>Pseudomonadati</taxon>
        <taxon>Bacteroidota</taxon>
        <taxon>Sphingobacteriia</taxon>
        <taxon>Sphingobacteriales</taxon>
        <taxon>Sphingobacteriaceae</taxon>
        <taxon>Pedobacter</taxon>
    </lineage>
</organism>
<sequence>MNYQFIYFEEHFQSLKAKTSFSKNFTQESTKNLEREFQRLTKMFKDISIDLNSQEKIKSYMNFHQQNLTLLMDQVSREIFEASDAKEKNLTIVPLKNLLGNLENILEWMQTSFPKIFNREDNVPISILLLEKKKIQNQLELIVGEVLNNYHSVELVNLITSVLNPEKICCFRELDYWQSAGQTVYEILVKNDKSDEFGLLKALLEIGINHKELYIHTCSYISQQVETHETLSERINTVCMYRKQIRQIFTMAKNMQFPGSPSAIKGVKKFLKEELLSLRAMEFINHEIEEAGIMNANYKVSFSVKQLAFFVHLQMETGIIIWQRAKFAHQYIARHFSTVERDSISEKSARNAHYNHASEDIKRVILKLGEMLALAQDRY</sequence>
<name>A0ABV8NNW4_9SPHI</name>
<evidence type="ECO:0000313" key="2">
    <source>
        <dbReference type="Proteomes" id="UP001595792"/>
    </source>
</evidence>
<proteinExistence type="predicted"/>
<reference evidence="2" key="1">
    <citation type="journal article" date="2019" name="Int. J. Syst. Evol. Microbiol.">
        <title>The Global Catalogue of Microorganisms (GCM) 10K type strain sequencing project: providing services to taxonomists for standard genome sequencing and annotation.</title>
        <authorList>
            <consortium name="The Broad Institute Genomics Platform"/>
            <consortium name="The Broad Institute Genome Sequencing Center for Infectious Disease"/>
            <person name="Wu L."/>
            <person name="Ma J."/>
        </authorList>
    </citation>
    <scope>NUCLEOTIDE SEQUENCE [LARGE SCALE GENOMIC DNA]</scope>
    <source>
        <strain evidence="2">CCM 8689</strain>
    </source>
</reference>
<comment type="caution">
    <text evidence="1">The sequence shown here is derived from an EMBL/GenBank/DDBJ whole genome shotgun (WGS) entry which is preliminary data.</text>
</comment>